<evidence type="ECO:0000256" key="3">
    <source>
        <dbReference type="SAM" id="MobiDB-lite"/>
    </source>
</evidence>
<dbReference type="GO" id="GO:0003723">
    <property type="term" value="F:RNA binding"/>
    <property type="evidence" value="ECO:0007669"/>
    <property type="project" value="TreeGrafter"/>
</dbReference>
<feature type="compositionally biased region" description="Polar residues" evidence="3">
    <location>
        <begin position="204"/>
        <end position="218"/>
    </location>
</feature>
<reference evidence="4" key="1">
    <citation type="journal article" date="2023" name="Science">
        <title>Genome structures resolve the early diversification of teleost fishes.</title>
        <authorList>
            <person name="Parey E."/>
            <person name="Louis A."/>
            <person name="Montfort J."/>
            <person name="Bouchez O."/>
            <person name="Roques C."/>
            <person name="Iampietro C."/>
            <person name="Lluch J."/>
            <person name="Castinel A."/>
            <person name="Donnadieu C."/>
            <person name="Desvignes T."/>
            <person name="Floi Bucao C."/>
            <person name="Jouanno E."/>
            <person name="Wen M."/>
            <person name="Mejri S."/>
            <person name="Dirks R."/>
            <person name="Jansen H."/>
            <person name="Henkel C."/>
            <person name="Chen W.J."/>
            <person name="Zahm M."/>
            <person name="Cabau C."/>
            <person name="Klopp C."/>
            <person name="Thompson A.W."/>
            <person name="Robinson-Rechavi M."/>
            <person name="Braasch I."/>
            <person name="Lecointre G."/>
            <person name="Bobe J."/>
            <person name="Postlethwait J.H."/>
            <person name="Berthelot C."/>
            <person name="Roest Crollius H."/>
            <person name="Guiguen Y."/>
        </authorList>
    </citation>
    <scope>NUCLEOTIDE SEQUENCE</scope>
    <source>
        <strain evidence="4">NC1722</strain>
    </source>
</reference>
<sequence length="500" mass="57171">MAAFSGSSEAPTLSKAEYLKRYLSADGDGKKENKVKKKRIKPIRKGMKIVDDDLNWEQLINTEEKENQEEEDEEAPVVAEVIDERPEEVKRLEEFRNSQKWKMLGATNEDSQDSQAFQGSHSTISSGNESQTKTEQSLPRERHDSPDASPSRKFRHDSPDFSPPRRSRHDSPDLSPSRKRQLDSPDPSPQRQKAGSKKERHDSLSPSSPRRIHVSSSMLKKGSKDSSPSRRKQKVVESSRRRNDTDLDLSPPRKAACASPDSDLSPPRRRQQGGGGSDSDLSPPRRASHRSPDPQTTPRMLSGGAAGLVSLDILRKEQEENRRREKKNQPLEEESRNAQTVFRDKSGKRRDIDLEKEEQRKKAGEKAKRDEKYAQWGKGLAQGQMQQQNVEDALRESQKPLARHADDEDLDRLLREKQRDGDPMAGLLRKKKEKDSQRKGVKERPRYKGPPPPPNRFNIMPGYRWDGVDRSNGFEQRRYSRMADKKAVQDVAYKWSVEDM</sequence>
<evidence type="ECO:0000313" key="5">
    <source>
        <dbReference type="Proteomes" id="UP001221898"/>
    </source>
</evidence>
<feature type="region of interest" description="Disordered" evidence="3">
    <location>
        <begin position="61"/>
        <end position="82"/>
    </location>
</feature>
<comment type="caution">
    <text evidence="4">The sequence shown here is derived from an EMBL/GenBank/DDBJ whole genome shotgun (WGS) entry which is preliminary data.</text>
</comment>
<feature type="compositionally biased region" description="Basic and acidic residues" evidence="3">
    <location>
        <begin position="222"/>
        <end position="245"/>
    </location>
</feature>
<dbReference type="GO" id="GO:0005684">
    <property type="term" value="C:U2-type spliceosomal complex"/>
    <property type="evidence" value="ECO:0007669"/>
    <property type="project" value="TreeGrafter"/>
</dbReference>
<dbReference type="InterPro" id="IPR051112">
    <property type="entry name" value="CWC26_splicing_factor"/>
</dbReference>
<dbReference type="GO" id="GO:0070274">
    <property type="term" value="C:RES complex"/>
    <property type="evidence" value="ECO:0007669"/>
    <property type="project" value="TreeGrafter"/>
</dbReference>
<dbReference type="Pfam" id="PF09736">
    <property type="entry name" value="Bud13"/>
    <property type="match status" value="1"/>
</dbReference>
<evidence type="ECO:0000256" key="1">
    <source>
        <dbReference type="ARBA" id="ARBA00011069"/>
    </source>
</evidence>
<feature type="compositionally biased region" description="Basic and acidic residues" evidence="3">
    <location>
        <begin position="392"/>
        <end position="422"/>
    </location>
</feature>
<organism evidence="4 5">
    <name type="scientific">Aldrovandia affinis</name>
    <dbReference type="NCBI Taxonomy" id="143900"/>
    <lineage>
        <taxon>Eukaryota</taxon>
        <taxon>Metazoa</taxon>
        <taxon>Chordata</taxon>
        <taxon>Craniata</taxon>
        <taxon>Vertebrata</taxon>
        <taxon>Euteleostomi</taxon>
        <taxon>Actinopterygii</taxon>
        <taxon>Neopterygii</taxon>
        <taxon>Teleostei</taxon>
        <taxon>Notacanthiformes</taxon>
        <taxon>Halosauridae</taxon>
        <taxon>Aldrovandia</taxon>
    </lineage>
</organism>
<evidence type="ECO:0000313" key="4">
    <source>
        <dbReference type="EMBL" id="KAJ8405919.1"/>
    </source>
</evidence>
<feature type="region of interest" description="Disordered" evidence="3">
    <location>
        <begin position="97"/>
        <end position="465"/>
    </location>
</feature>
<name>A0AAD7SNP3_9TELE</name>
<dbReference type="Proteomes" id="UP001221898">
    <property type="component" value="Unassembled WGS sequence"/>
</dbReference>
<dbReference type="InterPro" id="IPR018609">
    <property type="entry name" value="Bud13"/>
</dbReference>
<feature type="compositionally biased region" description="Basic and acidic residues" evidence="3">
    <location>
        <begin position="313"/>
        <end position="373"/>
    </location>
</feature>
<dbReference type="EMBL" id="JAINUG010000046">
    <property type="protein sequence ID" value="KAJ8405919.1"/>
    <property type="molecule type" value="Genomic_DNA"/>
</dbReference>
<dbReference type="PANTHER" id="PTHR31809:SF0">
    <property type="entry name" value="BUD13 HOMOLOG"/>
    <property type="match status" value="1"/>
</dbReference>
<dbReference type="GO" id="GO:0000398">
    <property type="term" value="P:mRNA splicing, via spliceosome"/>
    <property type="evidence" value="ECO:0007669"/>
    <property type="project" value="TreeGrafter"/>
</dbReference>
<feature type="compositionally biased region" description="Polar residues" evidence="3">
    <location>
        <begin position="113"/>
        <end position="137"/>
    </location>
</feature>
<gene>
    <name evidence="4" type="ORF">AAFF_G00313560</name>
</gene>
<protein>
    <recommendedName>
        <fullName evidence="2">BUD13 homolog</fullName>
    </recommendedName>
</protein>
<evidence type="ECO:0000256" key="2">
    <source>
        <dbReference type="ARBA" id="ARBA00014454"/>
    </source>
</evidence>
<accession>A0AAD7SNP3</accession>
<dbReference type="AlphaFoldDB" id="A0AAD7SNP3"/>
<comment type="similarity">
    <text evidence="1">Belongs to the CWC26 family.</text>
</comment>
<feature type="compositionally biased region" description="Acidic residues" evidence="3">
    <location>
        <begin position="66"/>
        <end position="75"/>
    </location>
</feature>
<proteinExistence type="inferred from homology"/>
<dbReference type="PANTHER" id="PTHR31809">
    <property type="entry name" value="BUD13 HOMOLOG"/>
    <property type="match status" value="1"/>
</dbReference>
<feature type="compositionally biased region" description="Basic and acidic residues" evidence="3">
    <location>
        <begin position="433"/>
        <end position="446"/>
    </location>
</feature>
<keyword evidence="5" id="KW-1185">Reference proteome</keyword>